<feature type="transmembrane region" description="Helical" evidence="1">
    <location>
        <begin position="446"/>
        <end position="466"/>
    </location>
</feature>
<dbReference type="Pfam" id="PF03616">
    <property type="entry name" value="Glt_symporter"/>
    <property type="match status" value="1"/>
</dbReference>
<dbReference type="RefSeq" id="WP_146950027.1">
    <property type="nucleotide sequence ID" value="NZ_VOQF01000012.1"/>
</dbReference>
<feature type="transmembrane region" description="Helical" evidence="1">
    <location>
        <begin position="180"/>
        <end position="204"/>
    </location>
</feature>
<evidence type="ECO:0000313" key="3">
    <source>
        <dbReference type="Proteomes" id="UP000321363"/>
    </source>
</evidence>
<feature type="transmembrane region" description="Helical" evidence="1">
    <location>
        <begin position="77"/>
        <end position="97"/>
    </location>
</feature>
<dbReference type="GO" id="GO:0016020">
    <property type="term" value="C:membrane"/>
    <property type="evidence" value="ECO:0007669"/>
    <property type="project" value="InterPro"/>
</dbReference>
<keyword evidence="1" id="KW-0812">Transmembrane</keyword>
<dbReference type="AlphaFoldDB" id="A0A5C6VXQ1"/>
<accession>A0A5C6VXQ1</accession>
<keyword evidence="1" id="KW-1133">Transmembrane helix</keyword>
<feature type="transmembrane region" description="Helical" evidence="1">
    <location>
        <begin position="126"/>
        <end position="143"/>
    </location>
</feature>
<dbReference type="GO" id="GO:0015813">
    <property type="term" value="P:L-glutamate transmembrane transport"/>
    <property type="evidence" value="ECO:0007669"/>
    <property type="project" value="InterPro"/>
</dbReference>
<dbReference type="GO" id="GO:0015501">
    <property type="term" value="F:glutamate:sodium symporter activity"/>
    <property type="evidence" value="ECO:0007669"/>
    <property type="project" value="InterPro"/>
</dbReference>
<feature type="transmembrane region" description="Helical" evidence="1">
    <location>
        <begin position="35"/>
        <end position="57"/>
    </location>
</feature>
<gene>
    <name evidence="2" type="ORF">FS935_17975</name>
</gene>
<dbReference type="PANTHER" id="PTHR36178:SF1">
    <property type="entry name" value="SODIUM_GLUTAMATE SYMPORTER"/>
    <property type="match status" value="1"/>
</dbReference>
<evidence type="ECO:0000256" key="1">
    <source>
        <dbReference type="SAM" id="Phobius"/>
    </source>
</evidence>
<feature type="transmembrane region" description="Helical" evidence="1">
    <location>
        <begin position="326"/>
        <end position="345"/>
    </location>
</feature>
<feature type="transmembrane region" description="Helical" evidence="1">
    <location>
        <begin position="248"/>
        <end position="266"/>
    </location>
</feature>
<proteinExistence type="predicted"/>
<name>A0A5C6VXQ1_9BACI</name>
<dbReference type="OrthoDB" id="9801557at2"/>
<comment type="caution">
    <text evidence="2">The sequence shown here is derived from an EMBL/GenBank/DDBJ whole genome shotgun (WGS) entry which is preliminary data.</text>
</comment>
<keyword evidence="1" id="KW-0472">Membrane</keyword>
<feature type="transmembrane region" description="Helical" evidence="1">
    <location>
        <begin position="351"/>
        <end position="371"/>
    </location>
</feature>
<keyword evidence="3" id="KW-1185">Reference proteome</keyword>
<dbReference type="InterPro" id="IPR004445">
    <property type="entry name" value="GltS"/>
</dbReference>
<protein>
    <submittedName>
        <fullName evidence="2">Sodium:glutamate symporter</fullName>
    </submittedName>
</protein>
<reference evidence="2 3" key="1">
    <citation type="journal article" date="2005" name="Int. J. Syst. Evol. Microbiol.">
        <title>Bacillus litoralis sp. nov., isolated from a tidal flat of the Yellow Sea in Korea.</title>
        <authorList>
            <person name="Yoon J.H."/>
            <person name="Oh T.K."/>
        </authorList>
    </citation>
    <scope>NUCLEOTIDE SEQUENCE [LARGE SCALE GENOMIC DNA]</scope>
    <source>
        <strain evidence="2 3">SW-211</strain>
    </source>
</reference>
<feature type="transmembrane region" description="Helical" evidence="1">
    <location>
        <begin position="420"/>
        <end position="440"/>
    </location>
</feature>
<dbReference type="Proteomes" id="UP000321363">
    <property type="component" value="Unassembled WGS sequence"/>
</dbReference>
<feature type="transmembrane region" description="Helical" evidence="1">
    <location>
        <begin position="286"/>
        <end position="306"/>
    </location>
</feature>
<dbReference type="EMBL" id="VOQF01000012">
    <property type="protein sequence ID" value="TXC89361.1"/>
    <property type="molecule type" value="Genomic_DNA"/>
</dbReference>
<sequence>MSAEMVGLSIILIGILLIVGKWIRVRFSVFQKYFLPSSILGGFIALILGPEVFGKLIGQSQGNSSLLSNGVFPEDVLSTWLTLPGLLISVIFATLFLGKKIPNIKDIWLTTGPQVSFGQTVAWGQYVFGLLLTITLLTPFFGINPMAGALIEIGFEGGHGTSAGLSETFQQLGFADGANLAIGLATVGVVSGVVTGIILINIAVKKNKTNILKDPNNLPEDKLRGIIKPDDRPSAGKMTTQPESIEPLALHIAIIGVAILAGKALLEALIYVESITWGAWTDTEILTHLPLFPLAMVGGVILQILIDKTGKFNLIDRKMILRIQGLALDFLIVSAIATLSLTVIGENFLPFLLLALTGITWNIIAFIFLAPRMIPENWFERGIGDYGQSMGMTAAGLMLIRIADSKGETKALEAFGYKQLMFEPLVGGGLFTAASLPLIYEFGPVPILFLCLAIMIVWLIVGIFYFGKK</sequence>
<dbReference type="PANTHER" id="PTHR36178">
    <property type="entry name" value="SLR0625 PROTEIN"/>
    <property type="match status" value="1"/>
</dbReference>
<evidence type="ECO:0000313" key="2">
    <source>
        <dbReference type="EMBL" id="TXC89361.1"/>
    </source>
</evidence>
<feature type="transmembrane region" description="Helical" evidence="1">
    <location>
        <begin position="6"/>
        <end position="23"/>
    </location>
</feature>
<organism evidence="2 3">
    <name type="scientific">Metabacillus litoralis</name>
    <dbReference type="NCBI Taxonomy" id="152268"/>
    <lineage>
        <taxon>Bacteria</taxon>
        <taxon>Bacillati</taxon>
        <taxon>Bacillota</taxon>
        <taxon>Bacilli</taxon>
        <taxon>Bacillales</taxon>
        <taxon>Bacillaceae</taxon>
        <taxon>Metabacillus</taxon>
    </lineage>
</organism>